<gene>
    <name evidence="4" type="ORF">MNBD_GAMMA12-2547</name>
</gene>
<evidence type="ECO:0000259" key="3">
    <source>
        <dbReference type="Pfam" id="PF13203"/>
    </source>
</evidence>
<sequence>MDEVEKKLSAACSSLIIDKPFLGALVLRMDLKEGDPSWCQTSGTDAKSIYYNYEYIHNLTFAQVQFVLAHEALHCALSHFSRRQHRVKHRWDLACDFAINPILISDGLTPTPDALYFDLYENMSAEEIYPLVEDNENMMTQDHHLYDNEDQQQNQSENRPPPNPQSKNKQAPDSGNTPESNEENPDANASEQQNDRNTQSQSSVMSEVTQESEVDSSLEQDKGGAPKPKPLTHEEQEQLTIQWQQRMAGAAQQAMQAGKLSGGLARLVDHLLQPQLPWRMLLAKHMTALARDDYSYTRPSKREGSAILPSLRSNQVDLVIVVDTSGSISTAEIEEFLSEVNSIKGQVKARITFHACDNVLAEGGPWEYEYWEDFSMPEQIVGGGGTSFVPVFNWLDFEAKRPDLLVYFTDADGEFPKLEPHYPVIWLVKGKSKVPWGQRIQLN</sequence>
<evidence type="ECO:0000259" key="2">
    <source>
        <dbReference type="Pfam" id="PF09967"/>
    </source>
</evidence>
<dbReference type="EMBL" id="UOFL01000047">
    <property type="protein sequence ID" value="VAW73660.1"/>
    <property type="molecule type" value="Genomic_DNA"/>
</dbReference>
<feature type="region of interest" description="Disordered" evidence="1">
    <location>
        <begin position="149"/>
        <end position="237"/>
    </location>
</feature>
<accession>A0A3B0YA28</accession>
<name>A0A3B0YA28_9ZZZZ</name>
<protein>
    <submittedName>
        <fullName evidence="4">Sll7028 protein</fullName>
    </submittedName>
</protein>
<dbReference type="Pfam" id="PF09967">
    <property type="entry name" value="DUF2201"/>
    <property type="match status" value="1"/>
</dbReference>
<feature type="compositionally biased region" description="Polar residues" evidence="1">
    <location>
        <begin position="187"/>
        <end position="209"/>
    </location>
</feature>
<evidence type="ECO:0000256" key="1">
    <source>
        <dbReference type="SAM" id="MobiDB-lite"/>
    </source>
</evidence>
<reference evidence="4" key="1">
    <citation type="submission" date="2018-06" db="EMBL/GenBank/DDBJ databases">
        <authorList>
            <person name="Zhirakovskaya E."/>
        </authorList>
    </citation>
    <scope>NUCLEOTIDE SEQUENCE</scope>
</reference>
<dbReference type="InterPro" id="IPR025154">
    <property type="entry name" value="Put_metallopeptidase_dom"/>
</dbReference>
<feature type="compositionally biased region" description="Polar residues" evidence="1">
    <location>
        <begin position="165"/>
        <end position="179"/>
    </location>
</feature>
<organism evidence="4">
    <name type="scientific">hydrothermal vent metagenome</name>
    <dbReference type="NCBI Taxonomy" id="652676"/>
    <lineage>
        <taxon>unclassified sequences</taxon>
        <taxon>metagenomes</taxon>
        <taxon>ecological metagenomes</taxon>
    </lineage>
</organism>
<evidence type="ECO:0000313" key="4">
    <source>
        <dbReference type="EMBL" id="VAW73660.1"/>
    </source>
</evidence>
<dbReference type="PANTHER" id="PTHR38730">
    <property type="entry name" value="SLL7028 PROTEIN"/>
    <property type="match status" value="1"/>
</dbReference>
<feature type="domain" description="Putative metallopeptidase" evidence="3">
    <location>
        <begin position="5"/>
        <end position="311"/>
    </location>
</feature>
<dbReference type="AlphaFoldDB" id="A0A3B0YA28"/>
<feature type="domain" description="VWA-like" evidence="2">
    <location>
        <begin position="318"/>
        <end position="442"/>
    </location>
</feature>
<dbReference type="PANTHER" id="PTHR38730:SF1">
    <property type="entry name" value="SLL7028 PROTEIN"/>
    <property type="match status" value="1"/>
</dbReference>
<proteinExistence type="predicted"/>
<dbReference type="InterPro" id="IPR018698">
    <property type="entry name" value="VWA-like_dom"/>
</dbReference>
<dbReference type="Pfam" id="PF13203">
    <property type="entry name" value="DUF2201_N"/>
    <property type="match status" value="1"/>
</dbReference>